<keyword evidence="1" id="KW-1133">Transmembrane helix</keyword>
<feature type="transmembrane region" description="Helical" evidence="1">
    <location>
        <begin position="116"/>
        <end position="142"/>
    </location>
</feature>
<dbReference type="EMBL" id="QXWK01000001">
    <property type="protein sequence ID" value="NBH60417.1"/>
    <property type="molecule type" value="Genomic_DNA"/>
</dbReference>
<protein>
    <submittedName>
        <fullName evidence="2">DUF4342 domain-containing protein</fullName>
    </submittedName>
</protein>
<sequence length="188" mass="21127">MDKLEKIEKIIEKTGVSYAEAKNALEEAGEDLLDAIVLLESQGKIKKPEMGSYTTKTEETSEAFREAAMCYEEKDGEKFGNIMVRILKWFGQLIKKGCENFFIVKRYGQEVVNAPVIVLILLLCCTFWVIVPLMIVGMFFGYSYSFSGTITQSVDINKACDKAAEAAETVRQEFSQEFVKGSSNPKNK</sequence>
<organism evidence="2 3">
    <name type="scientific">Anaerotruncus colihominis</name>
    <dbReference type="NCBI Taxonomy" id="169435"/>
    <lineage>
        <taxon>Bacteria</taxon>
        <taxon>Bacillati</taxon>
        <taxon>Bacillota</taxon>
        <taxon>Clostridia</taxon>
        <taxon>Eubacteriales</taxon>
        <taxon>Oscillospiraceae</taxon>
        <taxon>Anaerotruncus</taxon>
    </lineage>
</organism>
<evidence type="ECO:0000256" key="1">
    <source>
        <dbReference type="SAM" id="Phobius"/>
    </source>
</evidence>
<evidence type="ECO:0000313" key="2">
    <source>
        <dbReference type="EMBL" id="NBH60417.1"/>
    </source>
</evidence>
<dbReference type="SUPFAM" id="SSF46934">
    <property type="entry name" value="UBA-like"/>
    <property type="match status" value="1"/>
</dbReference>
<keyword evidence="1" id="KW-0472">Membrane</keyword>
<accession>A0A845QIA6</accession>
<dbReference type="AlphaFoldDB" id="A0A845QIA6"/>
<dbReference type="Gene3D" id="1.10.8.10">
    <property type="entry name" value="DNA helicase RuvA subunit, C-terminal domain"/>
    <property type="match status" value="1"/>
</dbReference>
<keyword evidence="3" id="KW-1185">Reference proteome</keyword>
<evidence type="ECO:0000313" key="3">
    <source>
        <dbReference type="Proteomes" id="UP000446866"/>
    </source>
</evidence>
<keyword evidence="1" id="KW-0812">Transmembrane</keyword>
<dbReference type="Proteomes" id="UP000446866">
    <property type="component" value="Unassembled WGS sequence"/>
</dbReference>
<comment type="caution">
    <text evidence="2">The sequence shown here is derived from an EMBL/GenBank/DDBJ whole genome shotgun (WGS) entry which is preliminary data.</text>
</comment>
<reference evidence="2 3" key="1">
    <citation type="submission" date="2018-08" db="EMBL/GenBank/DDBJ databases">
        <title>Murine metabolic-syndrome-specific gut microbial biobank.</title>
        <authorList>
            <person name="Liu C."/>
        </authorList>
    </citation>
    <scope>NUCLEOTIDE SEQUENCE [LARGE SCALE GENOMIC DNA]</scope>
    <source>
        <strain evidence="2 3">28</strain>
    </source>
</reference>
<dbReference type="RefSeq" id="WP_160200703.1">
    <property type="nucleotide sequence ID" value="NZ_QXWK01000001.1"/>
</dbReference>
<name>A0A845QIA6_9FIRM</name>
<dbReference type="InterPro" id="IPR009060">
    <property type="entry name" value="UBA-like_sf"/>
</dbReference>
<proteinExistence type="predicted"/>
<gene>
    <name evidence="2" type="ORF">D0435_01840</name>
</gene>